<dbReference type="InterPro" id="IPR029045">
    <property type="entry name" value="ClpP/crotonase-like_dom_sf"/>
</dbReference>
<proteinExistence type="predicted"/>
<dbReference type="GO" id="GO:0008233">
    <property type="term" value="F:peptidase activity"/>
    <property type="evidence" value="ECO:0007669"/>
    <property type="project" value="UniProtKB-KW"/>
</dbReference>
<comment type="caution">
    <text evidence="2">The sequence shown here is derived from an EMBL/GenBank/DDBJ whole genome shotgun (WGS) entry which is preliminary data.</text>
</comment>
<name>A0ABS3J4K8_9HYPH</name>
<gene>
    <name evidence="2" type="ORF">J1C47_13305</name>
</gene>
<dbReference type="RefSeq" id="WP_207351262.1">
    <property type="nucleotide sequence ID" value="NZ_JAFMPY010000013.1"/>
</dbReference>
<keyword evidence="3" id="KW-1185">Reference proteome</keyword>
<dbReference type="Gene3D" id="3.90.226.10">
    <property type="entry name" value="2-enoyl-CoA Hydratase, Chain A, domain 1"/>
    <property type="match status" value="1"/>
</dbReference>
<accession>A0ABS3J4K8</accession>
<evidence type="ECO:0000313" key="2">
    <source>
        <dbReference type="EMBL" id="MBO0904620.1"/>
    </source>
</evidence>
<organism evidence="2 3">
    <name type="scientific">Jiella sonneratiae</name>
    <dbReference type="NCBI Taxonomy" id="2816856"/>
    <lineage>
        <taxon>Bacteria</taxon>
        <taxon>Pseudomonadati</taxon>
        <taxon>Pseudomonadota</taxon>
        <taxon>Alphaproteobacteria</taxon>
        <taxon>Hyphomicrobiales</taxon>
        <taxon>Aurantimonadaceae</taxon>
        <taxon>Jiella</taxon>
    </lineage>
</organism>
<reference evidence="2 3" key="1">
    <citation type="submission" date="2021-03" db="EMBL/GenBank/DDBJ databases">
        <title>Whole genome sequence of Jiella sp. MQZ13P-4.</title>
        <authorList>
            <person name="Tuo L."/>
        </authorList>
    </citation>
    <scope>NUCLEOTIDE SEQUENCE [LARGE SCALE GENOMIC DNA]</scope>
    <source>
        <strain evidence="2 3">MQZ13P-4</strain>
    </source>
</reference>
<dbReference type="GO" id="GO:0006508">
    <property type="term" value="P:proteolysis"/>
    <property type="evidence" value="ECO:0007669"/>
    <property type="project" value="UniProtKB-KW"/>
</dbReference>
<keyword evidence="2" id="KW-0645">Protease</keyword>
<keyword evidence="1" id="KW-0732">Signal</keyword>
<feature type="chain" id="PRO_5047015420" evidence="1">
    <location>
        <begin position="23"/>
        <end position="545"/>
    </location>
</feature>
<dbReference type="InterPro" id="IPR023562">
    <property type="entry name" value="ClpP/TepA"/>
</dbReference>
<evidence type="ECO:0000256" key="1">
    <source>
        <dbReference type="SAM" id="SignalP"/>
    </source>
</evidence>
<keyword evidence="2" id="KW-0378">Hydrolase</keyword>
<dbReference type="SUPFAM" id="SSF52096">
    <property type="entry name" value="ClpP/crotonase"/>
    <property type="match status" value="1"/>
</dbReference>
<dbReference type="EMBL" id="JAFMPY010000013">
    <property type="protein sequence ID" value="MBO0904620.1"/>
    <property type="molecule type" value="Genomic_DNA"/>
</dbReference>
<protein>
    <submittedName>
        <fullName evidence="2">ATP-dependent Clp protease proteolytic subunit</fullName>
    </submittedName>
</protein>
<dbReference type="Proteomes" id="UP000664288">
    <property type="component" value="Unassembled WGS sequence"/>
</dbReference>
<evidence type="ECO:0000313" key="3">
    <source>
        <dbReference type="Proteomes" id="UP000664288"/>
    </source>
</evidence>
<dbReference type="Pfam" id="PF00574">
    <property type="entry name" value="CLP_protease"/>
    <property type="match status" value="1"/>
</dbReference>
<sequence>MKKLSSFLTLFFVCTFADFTTAAEVLTQSAAQISDRCGAERTILLHGQIDKGDVERLRAALGPKLSEAPTSDFRGSQARLVLDSPGGNLVEGIALANLVRDAALRTYVRSNAQCVSACALVFMAGTSIGANGKRFSIREIEPGAKLAFHAPDLPEEMLRDIAPDDRVAARAIEEAMFQAARGFVNLLHDHNWAQSLTEFTLEAVDKGEFVEVKTVDQAGRWRIGIAGSRRLRIEPNLRDESYYAADAGSPLGLHSFCVNSEEWAKDQFAFPVLDTPSPLAANIQDRSILSRPIIAYTRARRYREHLFSHETIGGYESYCVVSTDQSGRIYSAFWPGDLTVRSGLPNIDNQGVALIPVDRIRAWQALPPDTPITRIDESLADTGIFRSVGPEQDVEPFVVESQTTNWNHNGSKMELRVEKLDTGQTDVTISYSQPRESLLKYGIEPKQLLFKGQLVEGSLSGRAFVFRRGCDPIPYGVTGRFDPSQSAFRLTGAAPDQTGDRCQPEGKTFDSSAAALVFDHDGIAEYERDVQTKKIVLACPAAPSD</sequence>
<feature type="signal peptide" evidence="1">
    <location>
        <begin position="1"/>
        <end position="22"/>
    </location>
</feature>